<reference evidence="1" key="2">
    <citation type="journal article" date="2015" name="Data Brief">
        <title>Shoot transcriptome of the giant reed, Arundo donax.</title>
        <authorList>
            <person name="Barrero R.A."/>
            <person name="Guerrero F.D."/>
            <person name="Moolhuijzen P."/>
            <person name="Goolsby J.A."/>
            <person name="Tidwell J."/>
            <person name="Bellgard S.E."/>
            <person name="Bellgard M.I."/>
        </authorList>
    </citation>
    <scope>NUCLEOTIDE SEQUENCE</scope>
    <source>
        <tissue evidence="1">Shoot tissue taken approximately 20 cm above the soil surface</tissue>
    </source>
</reference>
<sequence length="76" mass="8726">MITCEGKQLPSKSRNVIVGIRQEGPTNSDMLPFLWCKLHCERWQQEMSSDLRSNLRHQLQFRLVIGAIELISTIGS</sequence>
<protein>
    <submittedName>
        <fullName evidence="1">Uncharacterized protein</fullName>
    </submittedName>
</protein>
<name>A0A0A9DNR3_ARUDO</name>
<dbReference type="EMBL" id="GBRH01207701">
    <property type="protein sequence ID" value="JAD90194.1"/>
    <property type="molecule type" value="Transcribed_RNA"/>
</dbReference>
<accession>A0A0A9DNR3</accession>
<dbReference type="AlphaFoldDB" id="A0A0A9DNR3"/>
<organism evidence="1">
    <name type="scientific">Arundo donax</name>
    <name type="common">Giant reed</name>
    <name type="synonym">Donax arundinaceus</name>
    <dbReference type="NCBI Taxonomy" id="35708"/>
    <lineage>
        <taxon>Eukaryota</taxon>
        <taxon>Viridiplantae</taxon>
        <taxon>Streptophyta</taxon>
        <taxon>Embryophyta</taxon>
        <taxon>Tracheophyta</taxon>
        <taxon>Spermatophyta</taxon>
        <taxon>Magnoliopsida</taxon>
        <taxon>Liliopsida</taxon>
        <taxon>Poales</taxon>
        <taxon>Poaceae</taxon>
        <taxon>PACMAD clade</taxon>
        <taxon>Arundinoideae</taxon>
        <taxon>Arundineae</taxon>
        <taxon>Arundo</taxon>
    </lineage>
</organism>
<proteinExistence type="predicted"/>
<evidence type="ECO:0000313" key="1">
    <source>
        <dbReference type="EMBL" id="JAD90194.1"/>
    </source>
</evidence>
<reference evidence="1" key="1">
    <citation type="submission" date="2014-09" db="EMBL/GenBank/DDBJ databases">
        <authorList>
            <person name="Magalhaes I.L.F."/>
            <person name="Oliveira U."/>
            <person name="Santos F.R."/>
            <person name="Vidigal T.H.D.A."/>
            <person name="Brescovit A.D."/>
            <person name="Santos A.J."/>
        </authorList>
    </citation>
    <scope>NUCLEOTIDE SEQUENCE</scope>
    <source>
        <tissue evidence="1">Shoot tissue taken approximately 20 cm above the soil surface</tissue>
    </source>
</reference>